<keyword evidence="1" id="KW-1133">Transmembrane helix</keyword>
<reference evidence="2 3" key="1">
    <citation type="journal article" date="2014" name="Int. J. Syst. Evol. Microbiol.">
        <title>Solimonas terrae sp. nov., isolated from soil.</title>
        <authorList>
            <person name="Kim S.J."/>
            <person name="Moon J.Y."/>
            <person name="Weon H.Y."/>
            <person name="Ahn J.H."/>
            <person name="Chen W.M."/>
            <person name="Kwon S.W."/>
        </authorList>
    </citation>
    <scope>NUCLEOTIDE SEQUENCE [LARGE SCALE GENOMIC DNA]</scope>
    <source>
        <strain evidence="2 3">KIS83-12</strain>
    </source>
</reference>
<dbReference type="AlphaFoldDB" id="A0A6M2BL53"/>
<proteinExistence type="predicted"/>
<feature type="transmembrane region" description="Helical" evidence="1">
    <location>
        <begin position="6"/>
        <end position="23"/>
    </location>
</feature>
<name>A0A6M2BL53_9GAMM</name>
<comment type="caution">
    <text evidence="2">The sequence shown here is derived from an EMBL/GenBank/DDBJ whole genome shotgun (WGS) entry which is preliminary data.</text>
</comment>
<gene>
    <name evidence="2" type="primary">pspB</name>
    <name evidence="2" type="ORF">G7Y85_01470</name>
</gene>
<dbReference type="GO" id="GO:0006355">
    <property type="term" value="P:regulation of DNA-templated transcription"/>
    <property type="evidence" value="ECO:0007669"/>
    <property type="project" value="InterPro"/>
</dbReference>
<protein>
    <submittedName>
        <fullName evidence="2">Envelope stress response membrane protein PspB</fullName>
    </submittedName>
</protein>
<dbReference type="InterPro" id="IPR009554">
    <property type="entry name" value="Phageshock_PspB"/>
</dbReference>
<dbReference type="GO" id="GO:0009271">
    <property type="term" value="P:phage shock"/>
    <property type="evidence" value="ECO:0007669"/>
    <property type="project" value="InterPro"/>
</dbReference>
<keyword evidence="1" id="KW-0472">Membrane</keyword>
<dbReference type="NCBIfam" id="TIGR02976">
    <property type="entry name" value="phageshock_pspB"/>
    <property type="match status" value="1"/>
</dbReference>
<evidence type="ECO:0000313" key="2">
    <source>
        <dbReference type="EMBL" id="NGY03426.1"/>
    </source>
</evidence>
<evidence type="ECO:0000256" key="1">
    <source>
        <dbReference type="SAM" id="Phobius"/>
    </source>
</evidence>
<evidence type="ECO:0000313" key="3">
    <source>
        <dbReference type="Proteomes" id="UP000472676"/>
    </source>
</evidence>
<dbReference type="Pfam" id="PF06667">
    <property type="entry name" value="PspB"/>
    <property type="match status" value="1"/>
</dbReference>
<accession>A0A6M2BL53</accession>
<dbReference type="Proteomes" id="UP000472676">
    <property type="component" value="Unassembled WGS sequence"/>
</dbReference>
<keyword evidence="3" id="KW-1185">Reference proteome</keyword>
<organism evidence="2 3">
    <name type="scientific">Solimonas terrae</name>
    <dbReference type="NCBI Taxonomy" id="1396819"/>
    <lineage>
        <taxon>Bacteria</taxon>
        <taxon>Pseudomonadati</taxon>
        <taxon>Pseudomonadota</taxon>
        <taxon>Gammaproteobacteria</taxon>
        <taxon>Nevskiales</taxon>
        <taxon>Nevskiaceae</taxon>
        <taxon>Solimonas</taxon>
    </lineage>
</organism>
<sequence length="75" mass="8591">MIPLVVVTGIFVVFPVLLFRHFAQRNAGKSQTSNGDAVGKDLIDLADRMEKRIDTLERLLDVEAPGWRERHHEQH</sequence>
<dbReference type="EMBL" id="JAAMOW010000001">
    <property type="protein sequence ID" value="NGY03426.1"/>
    <property type="molecule type" value="Genomic_DNA"/>
</dbReference>
<keyword evidence="1" id="KW-0812">Transmembrane</keyword>